<dbReference type="AlphaFoldDB" id="A0A5E4F2V7"/>
<feature type="domain" description="Purple acid phosphatase Fn3-like" evidence="2">
    <location>
        <begin position="124"/>
        <end position="200"/>
    </location>
</feature>
<proteinExistence type="predicted"/>
<name>A0A5E4F2V7_PRUDU</name>
<evidence type="ECO:0000313" key="4">
    <source>
        <dbReference type="Proteomes" id="UP000327085"/>
    </source>
</evidence>
<dbReference type="Gramene" id="VVA21780">
    <property type="protein sequence ID" value="VVA21780"/>
    <property type="gene ID" value="Prudul26B007008"/>
</dbReference>
<evidence type="ECO:0000259" key="1">
    <source>
        <dbReference type="Pfam" id="PF03109"/>
    </source>
</evidence>
<dbReference type="InterPro" id="IPR040974">
    <property type="entry name" value="Fn3_PAP"/>
</dbReference>
<evidence type="ECO:0000259" key="2">
    <source>
        <dbReference type="Pfam" id="PF17808"/>
    </source>
</evidence>
<dbReference type="EMBL" id="CABIKO010000054">
    <property type="protein sequence ID" value="VVA21780.1"/>
    <property type="molecule type" value="Genomic_DNA"/>
</dbReference>
<dbReference type="InParanoid" id="A0A5E4F2V7"/>
<protein>
    <submittedName>
        <fullName evidence="3">PREDICTED: probable inactive</fullName>
    </submittedName>
</protein>
<accession>A0A5E4F2V7</accession>
<gene>
    <name evidence="3" type="ORF">ALMOND_2B007008</name>
</gene>
<dbReference type="PANTHER" id="PTHR45778">
    <property type="entry name" value="PURPLE ACID PHOSPHATASE-RELATED"/>
    <property type="match status" value="1"/>
</dbReference>
<feature type="domain" description="ABC1 atypical kinase-like" evidence="1">
    <location>
        <begin position="1"/>
        <end position="42"/>
    </location>
</feature>
<dbReference type="PANTHER" id="PTHR45778:SF44">
    <property type="entry name" value="PURPLE ACID PHOSPHATASE"/>
    <property type="match status" value="1"/>
</dbReference>
<reference evidence="4" key="1">
    <citation type="journal article" date="2020" name="Plant J.">
        <title>Transposons played a major role in the diversification between the closely related almond and peach genomes: results from the almond genome sequence.</title>
        <authorList>
            <person name="Alioto T."/>
            <person name="Alexiou K.G."/>
            <person name="Bardil A."/>
            <person name="Barteri F."/>
            <person name="Castanera R."/>
            <person name="Cruz F."/>
            <person name="Dhingra A."/>
            <person name="Duval H."/>
            <person name="Fernandez I Marti A."/>
            <person name="Frias L."/>
            <person name="Galan B."/>
            <person name="Garcia J.L."/>
            <person name="Howad W."/>
            <person name="Gomez-Garrido J."/>
            <person name="Gut M."/>
            <person name="Julca I."/>
            <person name="Morata J."/>
            <person name="Puigdomenech P."/>
            <person name="Ribeca P."/>
            <person name="Rubio Cabetas M.J."/>
            <person name="Vlasova A."/>
            <person name="Wirthensohn M."/>
            <person name="Garcia-Mas J."/>
            <person name="Gabaldon T."/>
            <person name="Casacuberta J.M."/>
            <person name="Arus P."/>
        </authorList>
    </citation>
    <scope>NUCLEOTIDE SEQUENCE [LARGE SCALE GENOMIC DNA]</scope>
    <source>
        <strain evidence="4">cv. Texas</strain>
    </source>
</reference>
<evidence type="ECO:0000313" key="3">
    <source>
        <dbReference type="EMBL" id="VVA21780.1"/>
    </source>
</evidence>
<sequence length="211" mass="23234">MMFKHGFVHCDPHAANLLVRPLPYSGKSILGKKKPQFILLDLALIFADANAIEQNSAKLGAGEDLYPLFAGILSMRPWNRVIDPAVDHLVIQGSRSGRSELQLVASDSLNLTMEAYISGSVNTFDGCSSTCPSTNDRQEALNICSAPIKYRFANDSNADYVKTGEASLKFQLINNAQIFRSHYSRRAPKLVAVSNAIRFVTLKAPFYPRLA</sequence>
<dbReference type="Pfam" id="PF03109">
    <property type="entry name" value="ABC1"/>
    <property type="match status" value="1"/>
</dbReference>
<organism evidence="3 4">
    <name type="scientific">Prunus dulcis</name>
    <name type="common">Almond</name>
    <name type="synonym">Amygdalus dulcis</name>
    <dbReference type="NCBI Taxonomy" id="3755"/>
    <lineage>
        <taxon>Eukaryota</taxon>
        <taxon>Viridiplantae</taxon>
        <taxon>Streptophyta</taxon>
        <taxon>Embryophyta</taxon>
        <taxon>Tracheophyta</taxon>
        <taxon>Spermatophyta</taxon>
        <taxon>Magnoliopsida</taxon>
        <taxon>eudicotyledons</taxon>
        <taxon>Gunneridae</taxon>
        <taxon>Pentapetalae</taxon>
        <taxon>rosids</taxon>
        <taxon>fabids</taxon>
        <taxon>Rosales</taxon>
        <taxon>Rosaceae</taxon>
        <taxon>Amygdaloideae</taxon>
        <taxon>Amygdaleae</taxon>
        <taxon>Prunus</taxon>
    </lineage>
</organism>
<dbReference type="InterPro" id="IPR004147">
    <property type="entry name" value="ABC1_dom"/>
</dbReference>
<dbReference type="Proteomes" id="UP000327085">
    <property type="component" value="Chromosome 5"/>
</dbReference>
<dbReference type="Pfam" id="PF17808">
    <property type="entry name" value="fn3_PAP"/>
    <property type="match status" value="1"/>
</dbReference>